<organism evidence="1 2">
    <name type="scientific">Fibrisoma montanum</name>
    <dbReference type="NCBI Taxonomy" id="2305895"/>
    <lineage>
        <taxon>Bacteria</taxon>
        <taxon>Pseudomonadati</taxon>
        <taxon>Bacteroidota</taxon>
        <taxon>Cytophagia</taxon>
        <taxon>Cytophagales</taxon>
        <taxon>Spirosomataceae</taxon>
        <taxon>Fibrisoma</taxon>
    </lineage>
</organism>
<gene>
    <name evidence="1" type="ORF">DYU11_30965</name>
</gene>
<keyword evidence="2" id="KW-1185">Reference proteome</keyword>
<protein>
    <submittedName>
        <fullName evidence="1">Uncharacterized protein</fullName>
    </submittedName>
</protein>
<evidence type="ECO:0000313" key="2">
    <source>
        <dbReference type="Proteomes" id="UP000283523"/>
    </source>
</evidence>
<sequence length="82" mass="9772">MAGKQTSLRKEMGYVVIQNRDIRGGWKCWLTWANDAAFVLEQYYDFKEKNNPQKLKLARVNDVLLKQIEADRGKRYIMVEYQ</sequence>
<proteinExistence type="predicted"/>
<name>A0A418LWP9_9BACT</name>
<evidence type="ECO:0000313" key="1">
    <source>
        <dbReference type="EMBL" id="RIV17668.1"/>
    </source>
</evidence>
<dbReference type="AlphaFoldDB" id="A0A418LWP9"/>
<accession>A0A418LWP9</accession>
<dbReference type="EMBL" id="QXED01000016">
    <property type="protein sequence ID" value="RIV17668.1"/>
    <property type="molecule type" value="Genomic_DNA"/>
</dbReference>
<reference evidence="1 2" key="1">
    <citation type="submission" date="2018-08" db="EMBL/GenBank/DDBJ databases">
        <title>Fibrisoma montanum sp. nov., isolated from Danxia mountain soil.</title>
        <authorList>
            <person name="Huang Y."/>
        </authorList>
    </citation>
    <scope>NUCLEOTIDE SEQUENCE [LARGE SCALE GENOMIC DNA]</scope>
    <source>
        <strain evidence="1 2">HYT19</strain>
    </source>
</reference>
<comment type="caution">
    <text evidence="1">The sequence shown here is derived from an EMBL/GenBank/DDBJ whole genome shotgun (WGS) entry which is preliminary data.</text>
</comment>
<dbReference type="Proteomes" id="UP000283523">
    <property type="component" value="Unassembled WGS sequence"/>
</dbReference>